<dbReference type="AlphaFoldDB" id="E0S5M0"/>
<dbReference type="GeneID" id="9698774"/>
<dbReference type="RefSeq" id="XP_003072365.2">
    <property type="nucleotide sequence ID" value="XM_003072319.2"/>
</dbReference>
<protein>
    <submittedName>
        <fullName evidence="1">Uncharacterized protein</fullName>
    </submittedName>
</protein>
<dbReference type="HOGENOM" id="CLU_474891_0_0_1"/>
<accession>E0S5M0</accession>
<name>E0S5M0_ENCIT</name>
<reference evidence="1 2" key="2">
    <citation type="journal article" date="2012" name="Proc. Natl. Acad. Sci. U.S.A.">
        <title>Gain and loss of multiple functionally related, horizontally transferred genes in the reduced genomes of two microsporidian parasites.</title>
        <authorList>
            <person name="Pombert J.-F."/>
            <person name="Selman M."/>
            <person name="Burki F."/>
            <person name="Bardell F.T."/>
            <person name="Farinelli L."/>
            <person name="Solter L.F."/>
            <person name="Whitman D.W."/>
            <person name="Weiss L.M."/>
            <person name="Corradi N."/>
            <person name="Keeling P.J."/>
        </authorList>
    </citation>
    <scope>NUCLEOTIDE SEQUENCE [LARGE SCALE GENOMIC DNA]</scope>
    <source>
        <strain evidence="1 2">ATCC 50506</strain>
    </source>
</reference>
<dbReference type="Proteomes" id="UP000002313">
    <property type="component" value="Chromosome II"/>
</dbReference>
<sequence length="568" mass="66505">MILNGDNRKIFINGEVVYKVGENSIEEYCKKDLVLLRRRKFFKIKVAREFDRKYYFLTRKKIFIYENLFEDPAHEVEVPSEKTFDFYVHHGQLFYLVQEMDRYLGINEEQEMLFDFEAGTYFWDGVDFYICSNKSLIRFDIVKRRSSEVLRDVNIKYLAVKNGMIAYTDDANVLNFLKGKSSLSYHYHARPITGIIITTLESLLVVCSSRKLVRIETKRDEKTFLTTFEGDLVDFVQDESNVYILTVFCLLVYDLKVGSTKKQIFSLPNFEYCKSLNGFENREEEIPGKEIFEHNIKKTKVKMPYVFQKEDFLFSSKNSIVAVRRDYIFIYDLEKEEMQRIAYLEGFDFFYSSGFIIGLEHRREKGRRTAKVYKIESDGLLLIGKYNSVETLATPADMVFSKGKLFLYLDGSLIEVIGPGITKSLINQNIRQIEETKNGIFLLDECGIFRVESEEWILREEKITSFRISGDTLFVSLPRDGVLSFEMKDGAAEENLISDSNVMDVFVEDQVILTFSRVKDASVLKRYRKDGNSWKKNGEALVDKRPRRIFNKNIYLSITNKLHKVDFS</sequence>
<evidence type="ECO:0000313" key="2">
    <source>
        <dbReference type="Proteomes" id="UP000002313"/>
    </source>
</evidence>
<organism evidence="1 2">
    <name type="scientific">Encephalitozoon intestinalis (strain ATCC 50506)</name>
    <name type="common">Microsporidian parasite</name>
    <name type="synonym">Septata intestinalis</name>
    <dbReference type="NCBI Taxonomy" id="876142"/>
    <lineage>
        <taxon>Eukaryota</taxon>
        <taxon>Fungi</taxon>
        <taxon>Fungi incertae sedis</taxon>
        <taxon>Microsporidia</taxon>
        <taxon>Unikaryonidae</taxon>
        <taxon>Encephalitozoon</taxon>
    </lineage>
</organism>
<dbReference type="KEGG" id="ein:Eint_020040"/>
<reference evidence="1 2" key="1">
    <citation type="journal article" date="2010" name="Nat. Commun.">
        <title>The complete sequence of the smallest known nuclear genome from the microsporidian Encephalitozoon intestinalis.</title>
        <authorList>
            <person name="Corradi N."/>
            <person name="Pombert J.-F."/>
            <person name="Farinelli L."/>
            <person name="Didier E.S."/>
            <person name="Keeling P.J."/>
        </authorList>
    </citation>
    <scope>NUCLEOTIDE SEQUENCE [LARGE SCALE GENOMIC DNA]</scope>
    <source>
        <strain evidence="1 2">ATCC 50506</strain>
    </source>
</reference>
<keyword evidence="2" id="KW-1185">Reference proteome</keyword>
<dbReference type="VEuPathDB" id="MicrosporidiaDB:Eint_020040"/>
<proteinExistence type="predicted"/>
<dbReference type="EMBL" id="CP001943">
    <property type="protein sequence ID" value="ADM11005.2"/>
    <property type="molecule type" value="Genomic_DNA"/>
</dbReference>
<gene>
    <name evidence="1" type="ORF">Eint_020040</name>
</gene>
<dbReference type="OrthoDB" id="2190100at2759"/>
<evidence type="ECO:0000313" key="1">
    <source>
        <dbReference type="EMBL" id="ADM11005.2"/>
    </source>
</evidence>